<evidence type="ECO:0000256" key="1">
    <source>
        <dbReference type="SAM" id="MobiDB-lite"/>
    </source>
</evidence>
<dbReference type="VEuPathDB" id="FungiDB:PPTG_05214"/>
<dbReference type="AlphaFoldDB" id="W2I1Z3"/>
<dbReference type="Proteomes" id="UP000053864">
    <property type="component" value="Unassembled WGS sequence"/>
</dbReference>
<organism evidence="2">
    <name type="scientific">Phytophthora nicotianae</name>
    <name type="common">Potato buckeye rot agent</name>
    <name type="synonym">Phytophthora parasitica</name>
    <dbReference type="NCBI Taxonomy" id="4792"/>
    <lineage>
        <taxon>Eukaryota</taxon>
        <taxon>Sar</taxon>
        <taxon>Stramenopiles</taxon>
        <taxon>Oomycota</taxon>
        <taxon>Peronosporomycetes</taxon>
        <taxon>Peronosporales</taxon>
        <taxon>Peronosporaceae</taxon>
        <taxon>Phytophthora</taxon>
    </lineage>
</organism>
<proteinExistence type="predicted"/>
<reference evidence="2" key="1">
    <citation type="submission" date="2013-11" db="EMBL/GenBank/DDBJ databases">
        <title>The Genome Sequence of Phytophthora parasitica CJ05E6.</title>
        <authorList>
            <consortium name="The Broad Institute Genomics Platform"/>
            <person name="Russ C."/>
            <person name="Tyler B."/>
            <person name="Panabieres F."/>
            <person name="Shan W."/>
            <person name="Tripathy S."/>
            <person name="Grunwald N."/>
            <person name="Machado M."/>
            <person name="Johnson C.S."/>
            <person name="Arredondo F."/>
            <person name="Hong C."/>
            <person name="Coffey M."/>
            <person name="Young S.K."/>
            <person name="Zeng Q."/>
            <person name="Gargeya S."/>
            <person name="Fitzgerald M."/>
            <person name="Abouelleil A."/>
            <person name="Alvarado L."/>
            <person name="Chapman S.B."/>
            <person name="Gainer-Dewar J."/>
            <person name="Goldberg J."/>
            <person name="Griggs A."/>
            <person name="Gujja S."/>
            <person name="Hansen M."/>
            <person name="Howarth C."/>
            <person name="Imamovic A."/>
            <person name="Ireland A."/>
            <person name="Larimer J."/>
            <person name="McCowan C."/>
            <person name="Murphy C."/>
            <person name="Pearson M."/>
            <person name="Poon T.W."/>
            <person name="Priest M."/>
            <person name="Roberts A."/>
            <person name="Saif S."/>
            <person name="Shea T."/>
            <person name="Sykes S."/>
            <person name="Wortman J."/>
            <person name="Nusbaum C."/>
            <person name="Birren B."/>
        </authorList>
    </citation>
    <scope>NUCLEOTIDE SEQUENCE [LARGE SCALE GENOMIC DNA]</scope>
    <source>
        <strain evidence="2">CJ05E6</strain>
    </source>
</reference>
<dbReference type="EMBL" id="KI675813">
    <property type="protein sequence ID" value="ETL28171.1"/>
    <property type="molecule type" value="Genomic_DNA"/>
</dbReference>
<feature type="region of interest" description="Disordered" evidence="1">
    <location>
        <begin position="21"/>
        <end position="55"/>
    </location>
</feature>
<dbReference type="PANTHER" id="PTHR40866:SF1">
    <property type="entry name" value="BED-TYPE DOMAIN-CONTAINING PROTEIN"/>
    <property type="match status" value="1"/>
</dbReference>
<dbReference type="PANTHER" id="PTHR40866">
    <property type="entry name" value="BED-TYPE DOMAIN-CONTAINING PROTEIN"/>
    <property type="match status" value="1"/>
</dbReference>
<gene>
    <name evidence="2" type="ORF">L916_18421</name>
</gene>
<evidence type="ECO:0000313" key="2">
    <source>
        <dbReference type="EMBL" id="ETL28171.1"/>
    </source>
</evidence>
<accession>W2I1Z3</accession>
<sequence length="171" mass="18981">MARLALASGKTRKHVLKTGYTTLSVPRAHRQPSQQTRDEEDQLHSNGHPPPVSAPDSVDEFPINNLICFIICVLYIQLPPYSIKTLLEDMEGLTKAAEEHVGNEMPDKFGLILDGWTHESEHYLAVFSRYEARAGPIYPLLSLALIVFDAAGRFDADAHLEAFVAFLPVLG</sequence>
<name>W2I1Z3_PHYNI</name>
<protein>
    <submittedName>
        <fullName evidence="2">Uncharacterized protein</fullName>
    </submittedName>
</protein>